<protein>
    <submittedName>
        <fullName evidence="2">Uncharacterized protein</fullName>
    </submittedName>
</protein>
<dbReference type="EMBL" id="FUYZ01000006">
    <property type="protein sequence ID" value="SKB94741.1"/>
    <property type="molecule type" value="Genomic_DNA"/>
</dbReference>
<dbReference type="OrthoDB" id="1272140at2"/>
<dbReference type="STRING" id="619805.SAMN05660477_02007"/>
<name>A0A1T5FEZ7_9FLAO</name>
<gene>
    <name evidence="2" type="ORF">SAMN05660477_02007</name>
</gene>
<proteinExistence type="predicted"/>
<keyword evidence="1" id="KW-0812">Transmembrane</keyword>
<reference evidence="2 3" key="1">
    <citation type="submission" date="2017-02" db="EMBL/GenBank/DDBJ databases">
        <authorList>
            <person name="Peterson S.W."/>
        </authorList>
    </citation>
    <scope>NUCLEOTIDE SEQUENCE [LARGE SCALE GENOMIC DNA]</scope>
    <source>
        <strain evidence="2 3">DSM 22323</strain>
    </source>
</reference>
<evidence type="ECO:0000313" key="3">
    <source>
        <dbReference type="Proteomes" id="UP000191112"/>
    </source>
</evidence>
<sequence length="388" mass="45727">MDNLEILYFEQLKKEVQAKYLDNHTPSHNDITKWKGIDIIYFQEDLRKYAKGNISEKSFYTYFKTSPVSKLPRIDMLNLLSNYAGYESWFNYKKLKPIALPTTEVDEPELEITPTEKTVKVVENSTMDKQATIDVIPNNLEVEKVDNNLQVQDRNDLEKSTKKEVLQINNTDNQQIETLSNVQKRNFFKKNIWYIITSVLSLSILFLIFRDQWLYKEYTYSFIDSDRNTLIKDELDVKILKENESPILIRIKPNAPFKYTTQSKTLTMIVSSPFYKTDTIKRNLETAPEKENIELKPNDYAILLYYYSRSIKDFKKKREQLNQLISDDAQITQVYDNETYAVERLDKQKYISLVTLPTTALENLNVIDTQMKNGKIVLIRFKISTNEK</sequence>
<keyword evidence="1" id="KW-1133">Transmembrane helix</keyword>
<dbReference type="RefSeq" id="WP_079667240.1">
    <property type="nucleotide sequence ID" value="NZ_FUYZ01000006.1"/>
</dbReference>
<evidence type="ECO:0000256" key="1">
    <source>
        <dbReference type="SAM" id="Phobius"/>
    </source>
</evidence>
<dbReference type="AlphaFoldDB" id="A0A1T5FEZ7"/>
<feature type="transmembrane region" description="Helical" evidence="1">
    <location>
        <begin position="192"/>
        <end position="209"/>
    </location>
</feature>
<keyword evidence="1" id="KW-0472">Membrane</keyword>
<keyword evidence="3" id="KW-1185">Reference proteome</keyword>
<accession>A0A1T5FEZ7</accession>
<evidence type="ECO:0000313" key="2">
    <source>
        <dbReference type="EMBL" id="SKB94741.1"/>
    </source>
</evidence>
<organism evidence="2 3">
    <name type="scientific">Soonwooa buanensis</name>
    <dbReference type="NCBI Taxonomy" id="619805"/>
    <lineage>
        <taxon>Bacteria</taxon>
        <taxon>Pseudomonadati</taxon>
        <taxon>Bacteroidota</taxon>
        <taxon>Flavobacteriia</taxon>
        <taxon>Flavobacteriales</taxon>
        <taxon>Weeksellaceae</taxon>
        <taxon>Chryseobacterium group</taxon>
        <taxon>Soonwooa</taxon>
    </lineage>
</organism>
<dbReference type="Proteomes" id="UP000191112">
    <property type="component" value="Unassembled WGS sequence"/>
</dbReference>